<dbReference type="PANTHER" id="PTHR30346">
    <property type="entry name" value="TRANSCRIPTIONAL DUAL REGULATOR HCAR-RELATED"/>
    <property type="match status" value="1"/>
</dbReference>
<dbReference type="GO" id="GO:0003677">
    <property type="term" value="F:DNA binding"/>
    <property type="evidence" value="ECO:0007669"/>
    <property type="project" value="UniProtKB-KW"/>
</dbReference>
<comment type="caution">
    <text evidence="6">The sequence shown here is derived from an EMBL/GenBank/DDBJ whole genome shotgun (WGS) entry which is preliminary data.</text>
</comment>
<dbReference type="PROSITE" id="PS50931">
    <property type="entry name" value="HTH_LYSR"/>
    <property type="match status" value="1"/>
</dbReference>
<dbReference type="Gene3D" id="1.10.10.10">
    <property type="entry name" value="Winged helix-like DNA-binding domain superfamily/Winged helix DNA-binding domain"/>
    <property type="match status" value="1"/>
</dbReference>
<dbReference type="InterPro" id="IPR005119">
    <property type="entry name" value="LysR_subst-bd"/>
</dbReference>
<dbReference type="Proteomes" id="UP000253628">
    <property type="component" value="Unassembled WGS sequence"/>
</dbReference>
<dbReference type="PRINTS" id="PR00039">
    <property type="entry name" value="HTHLYSR"/>
</dbReference>
<dbReference type="Pfam" id="PF03466">
    <property type="entry name" value="LysR_substrate"/>
    <property type="match status" value="1"/>
</dbReference>
<keyword evidence="2" id="KW-0805">Transcription regulation</keyword>
<comment type="similarity">
    <text evidence="1">Belongs to the LysR transcriptional regulatory family.</text>
</comment>
<dbReference type="EMBL" id="QNRQ01000013">
    <property type="protein sequence ID" value="RBP36226.1"/>
    <property type="molecule type" value="Genomic_DNA"/>
</dbReference>
<evidence type="ECO:0000256" key="3">
    <source>
        <dbReference type="ARBA" id="ARBA00023125"/>
    </source>
</evidence>
<evidence type="ECO:0000256" key="1">
    <source>
        <dbReference type="ARBA" id="ARBA00009437"/>
    </source>
</evidence>
<evidence type="ECO:0000313" key="7">
    <source>
        <dbReference type="Proteomes" id="UP000253628"/>
    </source>
</evidence>
<organism evidence="6 7">
    <name type="scientific">Eoetvoesiella caeni</name>
    <dbReference type="NCBI Taxonomy" id="645616"/>
    <lineage>
        <taxon>Bacteria</taxon>
        <taxon>Pseudomonadati</taxon>
        <taxon>Pseudomonadota</taxon>
        <taxon>Betaproteobacteria</taxon>
        <taxon>Burkholderiales</taxon>
        <taxon>Alcaligenaceae</taxon>
        <taxon>Eoetvoesiella</taxon>
    </lineage>
</organism>
<name>A0A366H4I0_9BURK</name>
<dbReference type="GO" id="GO:0003700">
    <property type="term" value="F:DNA-binding transcription factor activity"/>
    <property type="evidence" value="ECO:0007669"/>
    <property type="project" value="InterPro"/>
</dbReference>
<dbReference type="InterPro" id="IPR000847">
    <property type="entry name" value="LysR_HTH_N"/>
</dbReference>
<evidence type="ECO:0000259" key="5">
    <source>
        <dbReference type="PROSITE" id="PS50931"/>
    </source>
</evidence>
<dbReference type="GO" id="GO:0032993">
    <property type="term" value="C:protein-DNA complex"/>
    <property type="evidence" value="ECO:0007669"/>
    <property type="project" value="TreeGrafter"/>
</dbReference>
<dbReference type="InterPro" id="IPR036390">
    <property type="entry name" value="WH_DNA-bd_sf"/>
</dbReference>
<proteinExistence type="inferred from homology"/>
<sequence length="313" mass="34342">MDLRLLEYMLRVAELGSINKAAVDLHLSQPTLSRHIVALEHEMGTKLFTRNQGGVTLTEPGKLLADRARPLLRQHAILKEQVGEMAAGQLAIGVPPSWQRVFTSPFVKTLVAQYPEIKLRVHEGVSNILRDHLLAGILDLCVIPFDPSPPTGFRQTPLVREPLILMGCADKNLNSSQAIPLSYLNGEKLVLPGRPNVLSSQVEHMLKRKGMVFKVAVETDTLGLCLDLAREGIGYTIMPACTLHDHAHITDTMSWAPIQGLYLTWALNESLARSHSQAVHEGRKVALKTLAASLEAKVWFGAEGMSGLLHASD</sequence>
<protein>
    <submittedName>
        <fullName evidence="6">LysR family nitrogen assimilation transcriptional regulator</fullName>
    </submittedName>
</protein>
<dbReference type="InterPro" id="IPR036388">
    <property type="entry name" value="WH-like_DNA-bd_sf"/>
</dbReference>
<dbReference type="SUPFAM" id="SSF53850">
    <property type="entry name" value="Periplasmic binding protein-like II"/>
    <property type="match status" value="1"/>
</dbReference>
<evidence type="ECO:0000256" key="2">
    <source>
        <dbReference type="ARBA" id="ARBA00023015"/>
    </source>
</evidence>
<dbReference type="FunFam" id="1.10.10.10:FF:000001">
    <property type="entry name" value="LysR family transcriptional regulator"/>
    <property type="match status" value="1"/>
</dbReference>
<evidence type="ECO:0000256" key="4">
    <source>
        <dbReference type="ARBA" id="ARBA00023163"/>
    </source>
</evidence>
<dbReference type="SUPFAM" id="SSF46785">
    <property type="entry name" value="Winged helix' DNA-binding domain"/>
    <property type="match status" value="1"/>
</dbReference>
<accession>A0A366H4I0</accession>
<dbReference type="Pfam" id="PF00126">
    <property type="entry name" value="HTH_1"/>
    <property type="match status" value="1"/>
</dbReference>
<reference evidence="6 7" key="1">
    <citation type="submission" date="2018-06" db="EMBL/GenBank/DDBJ databases">
        <title>Genomic Encyclopedia of Type Strains, Phase IV (KMG-IV): sequencing the most valuable type-strain genomes for metagenomic binning, comparative biology and taxonomic classification.</title>
        <authorList>
            <person name="Goeker M."/>
        </authorList>
    </citation>
    <scope>NUCLEOTIDE SEQUENCE [LARGE SCALE GENOMIC DNA]</scope>
    <source>
        <strain evidence="6 7">DSM 25520</strain>
    </source>
</reference>
<keyword evidence="3" id="KW-0238">DNA-binding</keyword>
<dbReference type="Gene3D" id="3.40.190.290">
    <property type="match status" value="1"/>
</dbReference>
<dbReference type="PANTHER" id="PTHR30346:SF28">
    <property type="entry name" value="HTH-TYPE TRANSCRIPTIONAL REGULATOR CYNR"/>
    <property type="match status" value="1"/>
</dbReference>
<evidence type="ECO:0000313" key="6">
    <source>
        <dbReference type="EMBL" id="RBP36226.1"/>
    </source>
</evidence>
<keyword evidence="4" id="KW-0804">Transcription</keyword>
<keyword evidence="7" id="KW-1185">Reference proteome</keyword>
<dbReference type="OrthoDB" id="8587114at2"/>
<dbReference type="AlphaFoldDB" id="A0A366H4I0"/>
<dbReference type="RefSeq" id="WP_113934663.1">
    <property type="nucleotide sequence ID" value="NZ_JACCEU010000010.1"/>
</dbReference>
<gene>
    <name evidence="6" type="ORF">DFR37_11357</name>
</gene>
<feature type="domain" description="HTH lysR-type" evidence="5">
    <location>
        <begin position="1"/>
        <end position="58"/>
    </location>
</feature>